<feature type="region of interest" description="Disordered" evidence="1">
    <location>
        <begin position="1"/>
        <end position="58"/>
    </location>
</feature>
<comment type="caution">
    <text evidence="2">The sequence shown here is derived from an EMBL/GenBank/DDBJ whole genome shotgun (WGS) entry which is preliminary data.</text>
</comment>
<keyword evidence="3" id="KW-1185">Reference proteome</keyword>
<dbReference type="OrthoDB" id="3564737at2759"/>
<proteinExistence type="predicted"/>
<evidence type="ECO:0000313" key="3">
    <source>
        <dbReference type="Proteomes" id="UP000566819"/>
    </source>
</evidence>
<organism evidence="2 3">
    <name type="scientific">Cudoniella acicularis</name>
    <dbReference type="NCBI Taxonomy" id="354080"/>
    <lineage>
        <taxon>Eukaryota</taxon>
        <taxon>Fungi</taxon>
        <taxon>Dikarya</taxon>
        <taxon>Ascomycota</taxon>
        <taxon>Pezizomycotina</taxon>
        <taxon>Leotiomycetes</taxon>
        <taxon>Helotiales</taxon>
        <taxon>Tricladiaceae</taxon>
        <taxon>Cudoniella</taxon>
    </lineage>
</organism>
<accession>A0A8H4W3W1</accession>
<dbReference type="CDD" id="cd14686">
    <property type="entry name" value="bZIP"/>
    <property type="match status" value="1"/>
</dbReference>
<evidence type="ECO:0000313" key="2">
    <source>
        <dbReference type="EMBL" id="KAF4630765.1"/>
    </source>
</evidence>
<evidence type="ECO:0000256" key="1">
    <source>
        <dbReference type="SAM" id="MobiDB-lite"/>
    </source>
</evidence>
<feature type="compositionally biased region" description="Polar residues" evidence="1">
    <location>
        <begin position="198"/>
        <end position="210"/>
    </location>
</feature>
<dbReference type="EMBL" id="JAAMPI010000516">
    <property type="protein sequence ID" value="KAF4630765.1"/>
    <property type="molecule type" value="Genomic_DNA"/>
</dbReference>
<reference evidence="2 3" key="1">
    <citation type="submission" date="2020-03" db="EMBL/GenBank/DDBJ databases">
        <title>Draft Genome Sequence of Cudoniella acicularis.</title>
        <authorList>
            <person name="Buettner E."/>
            <person name="Kellner H."/>
        </authorList>
    </citation>
    <scope>NUCLEOTIDE SEQUENCE [LARGE SCALE GENOMIC DNA]</scope>
    <source>
        <strain evidence="2 3">DSM 108380</strain>
    </source>
</reference>
<evidence type="ECO:0008006" key="4">
    <source>
        <dbReference type="Google" id="ProtNLM"/>
    </source>
</evidence>
<dbReference type="AlphaFoldDB" id="A0A8H4W3W1"/>
<dbReference type="Proteomes" id="UP000566819">
    <property type="component" value="Unassembled WGS sequence"/>
</dbReference>
<feature type="compositionally biased region" description="Basic and acidic residues" evidence="1">
    <location>
        <begin position="30"/>
        <end position="43"/>
    </location>
</feature>
<gene>
    <name evidence="2" type="ORF">G7Y89_g7372</name>
</gene>
<feature type="region of interest" description="Disordered" evidence="1">
    <location>
        <begin position="182"/>
        <end position="210"/>
    </location>
</feature>
<protein>
    <recommendedName>
        <fullName evidence="4">BZIP domain-containing protein</fullName>
    </recommendedName>
</protein>
<sequence>MASSSRAPPGAWNARKGQRILTEAQRQRKRERDRITKREEKAKFQQRLQQLEETKDSSAKRIKELEAKVKLLSSSCACHNVGADGAVACGGSSHSSPADEARNTCFSDRKVPLGPLPLQSRGNAISLKQQEASIHDATGKPITNHYELPYVHASNSAFSSNYYSVPPQPEYIYTSTSKHHDKSVHVPSNANDIPWRPANSSMATDSEPSTPISSIVKNALPNLLEIPIPHSRNVSVINQFLDPNGLEITNDFNKLAEKGKALKDELERVVLDDATSEDFIIRAVLGGWERAYREHQGPICPLWPILQMADEYMWNNTPHPVRFAYLLQHHRVFLYFLFQKPIPKWLVPSPFIRDRLVLIGDSGKRRTIINKSWITYNRCAQFIFPRSETLLHFNTAKNIYQFTPNFERAWNNINNFTFEQEYFYEFPYLVEELEGRMLEDEMRWPLSVYVEGQEQSAQERVQQGRVSELGEVGTAESVESEYPLKVAATNTTTTSAAITVPSTTLAGWDIHASVPLLPTSFETPFPYSTGSIVFGQF</sequence>
<name>A0A8H4W3W1_9HELO</name>